<proteinExistence type="predicted"/>
<protein>
    <submittedName>
        <fullName evidence="1">Uncharacterized protein</fullName>
    </submittedName>
</protein>
<accession>A0A1J5RE50</accession>
<dbReference type="EMBL" id="MLJW01000187">
    <property type="protein sequence ID" value="OIQ94374.1"/>
    <property type="molecule type" value="Genomic_DNA"/>
</dbReference>
<dbReference type="AlphaFoldDB" id="A0A1J5RE50"/>
<gene>
    <name evidence="1" type="ORF">GALL_236210</name>
</gene>
<name>A0A1J5RE50_9ZZZZ</name>
<organism evidence="1">
    <name type="scientific">mine drainage metagenome</name>
    <dbReference type="NCBI Taxonomy" id="410659"/>
    <lineage>
        <taxon>unclassified sequences</taxon>
        <taxon>metagenomes</taxon>
        <taxon>ecological metagenomes</taxon>
    </lineage>
</organism>
<comment type="caution">
    <text evidence="1">The sequence shown here is derived from an EMBL/GenBank/DDBJ whole genome shotgun (WGS) entry which is preliminary data.</text>
</comment>
<reference evidence="1" key="1">
    <citation type="submission" date="2016-10" db="EMBL/GenBank/DDBJ databases">
        <title>Sequence of Gallionella enrichment culture.</title>
        <authorList>
            <person name="Poehlein A."/>
            <person name="Muehling M."/>
            <person name="Daniel R."/>
        </authorList>
    </citation>
    <scope>NUCLEOTIDE SEQUENCE</scope>
</reference>
<sequence>MSNQRFSASEREAIWLAHEKKCAYTRELLDVSSFHVDHVLPESLADNPTELEIVKARLGLPHDFDIFGYGNLLPCRPGANLQKSSVVLDPAPIHFFLGIAASKKASIAANLERIEKRKVRGKALIILQQCLERGDLDASEVAGILEAHSEEPAEIFRLLEGMKFADKTEVHAIAKANIEVLRDRPIRLGQNDHIDGVTLTNNRDEQVHVRTCREYNEAVKADFFAYTTFDMKMATFFEHQCGLLTALEAAATPTVSFIDNPRVGVFDLELLPFSLFPEIGEEIPDEDPSATYQSKVSDGTLVIKRLRQNLLQIVAPNGMGHQLIEVARADFNGDGIEDILLFEYCWATTGTLGFGGIRILTRRSTDGLFESVAVP</sequence>
<evidence type="ECO:0000313" key="1">
    <source>
        <dbReference type="EMBL" id="OIQ94374.1"/>
    </source>
</evidence>